<reference evidence="2" key="1">
    <citation type="journal article" date="2022" name="Mol. Ecol. Resour.">
        <title>The genomes of chicory, endive, great burdock and yacon provide insights into Asteraceae palaeo-polyploidization history and plant inulin production.</title>
        <authorList>
            <person name="Fan W."/>
            <person name="Wang S."/>
            <person name="Wang H."/>
            <person name="Wang A."/>
            <person name="Jiang F."/>
            <person name="Liu H."/>
            <person name="Zhao H."/>
            <person name="Xu D."/>
            <person name="Zhang Y."/>
        </authorList>
    </citation>
    <scope>NUCLEOTIDE SEQUENCE [LARGE SCALE GENOMIC DNA]</scope>
    <source>
        <strain evidence="2">cv. Niubang</strain>
    </source>
</reference>
<evidence type="ECO:0000313" key="1">
    <source>
        <dbReference type="EMBL" id="KAI3702321.1"/>
    </source>
</evidence>
<dbReference type="Proteomes" id="UP001055879">
    <property type="component" value="Linkage Group LG09"/>
</dbReference>
<comment type="caution">
    <text evidence="1">The sequence shown here is derived from an EMBL/GenBank/DDBJ whole genome shotgun (WGS) entry which is preliminary data.</text>
</comment>
<name>A0ACB8ZX67_ARCLA</name>
<proteinExistence type="predicted"/>
<dbReference type="EMBL" id="CM042055">
    <property type="protein sequence ID" value="KAI3702321.1"/>
    <property type="molecule type" value="Genomic_DNA"/>
</dbReference>
<gene>
    <name evidence="1" type="ORF">L6452_28055</name>
</gene>
<protein>
    <submittedName>
        <fullName evidence="1">Uncharacterized protein</fullName>
    </submittedName>
</protein>
<sequence length="97" mass="11511">MGLNDTFQPHTILATLFSACSFSRSLSFLDYLGTHNIHLESLIFTHDRDRTHRLHTSILFFSIPYVRFTRLYNSFQTRYSQGEYYIEKKLIKKKSKA</sequence>
<evidence type="ECO:0000313" key="2">
    <source>
        <dbReference type="Proteomes" id="UP001055879"/>
    </source>
</evidence>
<reference evidence="1 2" key="2">
    <citation type="journal article" date="2022" name="Mol. Ecol. Resour.">
        <title>The genomes of chicory, endive, great burdock and yacon provide insights into Asteraceae paleo-polyploidization history and plant inulin production.</title>
        <authorList>
            <person name="Fan W."/>
            <person name="Wang S."/>
            <person name="Wang H."/>
            <person name="Wang A."/>
            <person name="Jiang F."/>
            <person name="Liu H."/>
            <person name="Zhao H."/>
            <person name="Xu D."/>
            <person name="Zhang Y."/>
        </authorList>
    </citation>
    <scope>NUCLEOTIDE SEQUENCE [LARGE SCALE GENOMIC DNA]</scope>
    <source>
        <strain evidence="2">cv. Niubang</strain>
    </source>
</reference>
<keyword evidence="2" id="KW-1185">Reference proteome</keyword>
<accession>A0ACB8ZX67</accession>
<organism evidence="1 2">
    <name type="scientific">Arctium lappa</name>
    <name type="common">Greater burdock</name>
    <name type="synonym">Lappa major</name>
    <dbReference type="NCBI Taxonomy" id="4217"/>
    <lineage>
        <taxon>Eukaryota</taxon>
        <taxon>Viridiplantae</taxon>
        <taxon>Streptophyta</taxon>
        <taxon>Embryophyta</taxon>
        <taxon>Tracheophyta</taxon>
        <taxon>Spermatophyta</taxon>
        <taxon>Magnoliopsida</taxon>
        <taxon>eudicotyledons</taxon>
        <taxon>Gunneridae</taxon>
        <taxon>Pentapetalae</taxon>
        <taxon>asterids</taxon>
        <taxon>campanulids</taxon>
        <taxon>Asterales</taxon>
        <taxon>Asteraceae</taxon>
        <taxon>Carduoideae</taxon>
        <taxon>Cardueae</taxon>
        <taxon>Arctiinae</taxon>
        <taxon>Arctium</taxon>
    </lineage>
</organism>